<evidence type="ECO:0000313" key="1">
    <source>
        <dbReference type="EMBL" id="TXD74727.1"/>
    </source>
</evidence>
<gene>
    <name evidence="1" type="ORF">ESU54_00615</name>
</gene>
<dbReference type="AlphaFoldDB" id="A0A5C6Z3S7"/>
<keyword evidence="2" id="KW-1185">Reference proteome</keyword>
<accession>A0A5C6Z3S7</accession>
<dbReference type="EMBL" id="VORT01000001">
    <property type="protein sequence ID" value="TXD74727.1"/>
    <property type="molecule type" value="Genomic_DNA"/>
</dbReference>
<protein>
    <submittedName>
        <fullName evidence="1">Uncharacterized protein</fullName>
    </submittedName>
</protein>
<dbReference type="Proteomes" id="UP000321497">
    <property type="component" value="Unassembled WGS sequence"/>
</dbReference>
<proteinExistence type="predicted"/>
<reference evidence="1 2" key="1">
    <citation type="submission" date="2019-08" db="EMBL/GenBank/DDBJ databases">
        <title>Genome of Aequorivita antarctica SW49 (type strain).</title>
        <authorList>
            <person name="Bowman J.P."/>
        </authorList>
    </citation>
    <scope>NUCLEOTIDE SEQUENCE [LARGE SCALE GENOMIC DNA]</scope>
    <source>
        <strain evidence="1 2">SW49</strain>
    </source>
</reference>
<evidence type="ECO:0000313" key="2">
    <source>
        <dbReference type="Proteomes" id="UP000321497"/>
    </source>
</evidence>
<dbReference type="PROSITE" id="PS51257">
    <property type="entry name" value="PROKAR_LIPOPROTEIN"/>
    <property type="match status" value="1"/>
</dbReference>
<dbReference type="RefSeq" id="WP_111843047.1">
    <property type="nucleotide sequence ID" value="NZ_UEGI01000001.1"/>
</dbReference>
<comment type="caution">
    <text evidence="1">The sequence shown here is derived from an EMBL/GenBank/DDBJ whole genome shotgun (WGS) entry which is preliminary data.</text>
</comment>
<dbReference type="OrthoDB" id="1452676at2"/>
<name>A0A5C6Z3S7_9FLAO</name>
<sequence>MKKTSLIIAIACSLSIFSCKKDEGISCTTCSSPETSDFQVCKENDGNASVNGQDTGTPYDTYISGLEQAGASCGN</sequence>
<organism evidence="1 2">
    <name type="scientific">Aequorivita antarctica</name>
    <dbReference type="NCBI Taxonomy" id="153266"/>
    <lineage>
        <taxon>Bacteria</taxon>
        <taxon>Pseudomonadati</taxon>
        <taxon>Bacteroidota</taxon>
        <taxon>Flavobacteriia</taxon>
        <taxon>Flavobacteriales</taxon>
        <taxon>Flavobacteriaceae</taxon>
        <taxon>Aequorivita</taxon>
    </lineage>
</organism>